<dbReference type="InterPro" id="IPR036388">
    <property type="entry name" value="WH-like_DNA-bd_sf"/>
</dbReference>
<dbReference type="PROSITE" id="PS51733">
    <property type="entry name" value="BPL_LPL_CATALYTIC"/>
    <property type="match status" value="1"/>
</dbReference>
<dbReference type="PANTHER" id="PTHR12835:SF5">
    <property type="entry name" value="BIOTIN--PROTEIN LIGASE"/>
    <property type="match status" value="1"/>
</dbReference>
<dbReference type="HOGENOM" id="CLU_051096_0_0_12"/>
<dbReference type="InterPro" id="IPR004408">
    <property type="entry name" value="Biotin_CoA_COase_ligase"/>
</dbReference>
<dbReference type="EMBL" id="CP002631">
    <property type="protein sequence ID" value="AEB13055.1"/>
    <property type="molecule type" value="Genomic_DNA"/>
</dbReference>
<dbReference type="Gene3D" id="3.30.930.10">
    <property type="entry name" value="Bira Bifunctional Protein, Domain 2"/>
    <property type="match status" value="1"/>
</dbReference>
<dbReference type="KEGG" id="tsu:Tresu_0085"/>
<reference evidence="4" key="2">
    <citation type="submission" date="2011-04" db="EMBL/GenBank/DDBJ databases">
        <title>The complete genome of chromosome of Treponema succinifaciens DSM 2489.</title>
        <authorList>
            <person name="Lucas S."/>
            <person name="Copeland A."/>
            <person name="Lapidus A."/>
            <person name="Bruce D."/>
            <person name="Goodwin L."/>
            <person name="Pitluck S."/>
            <person name="Peters L."/>
            <person name="Kyrpides N."/>
            <person name="Mavromatis K."/>
            <person name="Ivanova N."/>
            <person name="Ovchinnikova G."/>
            <person name="Teshima H."/>
            <person name="Detter J.C."/>
            <person name="Tapia R."/>
            <person name="Han C."/>
            <person name="Land M."/>
            <person name="Hauser L."/>
            <person name="Markowitz V."/>
            <person name="Cheng J.-F."/>
            <person name="Hugenholtz P."/>
            <person name="Woyke T."/>
            <person name="Wu D."/>
            <person name="Gronow S."/>
            <person name="Wellnitz S."/>
            <person name="Brambilla E."/>
            <person name="Klenk H.-P."/>
            <person name="Eisen J.A."/>
        </authorList>
    </citation>
    <scope>NUCLEOTIDE SEQUENCE [LARGE SCALE GENOMIC DNA]</scope>
    <source>
        <strain evidence="4">ATCC 33096 / DSM 2489 / 6091</strain>
    </source>
</reference>
<gene>
    <name evidence="3" type="ordered locus">Tresu_0085</name>
</gene>
<dbReference type="GeneID" id="302997334"/>
<evidence type="ECO:0000313" key="4">
    <source>
        <dbReference type="Proteomes" id="UP000006852"/>
    </source>
</evidence>
<protein>
    <submittedName>
        <fullName evidence="3">Biotin/acetyl-CoA-carboxylase ligase</fullName>
    </submittedName>
</protein>
<dbReference type="eggNOG" id="COG0340">
    <property type="taxonomic scope" value="Bacteria"/>
</dbReference>
<evidence type="ECO:0000259" key="2">
    <source>
        <dbReference type="PROSITE" id="PS51733"/>
    </source>
</evidence>
<proteinExistence type="predicted"/>
<dbReference type="Pfam" id="PF08279">
    <property type="entry name" value="HTH_11"/>
    <property type="match status" value="1"/>
</dbReference>
<dbReference type="InterPro" id="IPR004143">
    <property type="entry name" value="BPL_LPL_catalytic"/>
</dbReference>
<feature type="domain" description="BPL/LPL catalytic" evidence="2">
    <location>
        <begin position="77"/>
        <end position="252"/>
    </location>
</feature>
<dbReference type="InterPro" id="IPR013196">
    <property type="entry name" value="HTH_11"/>
</dbReference>
<dbReference type="STRING" id="869209.Tresu_0085"/>
<dbReference type="RefSeq" id="WP_013700366.1">
    <property type="nucleotide sequence ID" value="NC_015385.1"/>
</dbReference>
<dbReference type="NCBIfam" id="TIGR00121">
    <property type="entry name" value="birA_ligase"/>
    <property type="match status" value="1"/>
</dbReference>
<dbReference type="Gene3D" id="1.10.10.10">
    <property type="entry name" value="Winged helix-like DNA-binding domain superfamily/Winged helix DNA-binding domain"/>
    <property type="match status" value="1"/>
</dbReference>
<reference evidence="3 4" key="1">
    <citation type="journal article" date="2011" name="Stand. Genomic Sci.">
        <title>Complete genome sequence of Treponema succinifaciens type strain (6091).</title>
        <authorList>
            <person name="Han C."/>
            <person name="Gronow S."/>
            <person name="Teshima H."/>
            <person name="Lapidus A."/>
            <person name="Nolan M."/>
            <person name="Lucas S."/>
            <person name="Hammon N."/>
            <person name="Deshpande S."/>
            <person name="Cheng J.F."/>
            <person name="Zeytun A."/>
            <person name="Tapia R."/>
            <person name="Goodwin L."/>
            <person name="Pitluck S."/>
            <person name="Liolios K."/>
            <person name="Pagani I."/>
            <person name="Ivanova N."/>
            <person name="Mavromatis K."/>
            <person name="Mikhailova N."/>
            <person name="Huntemann M."/>
            <person name="Pati A."/>
            <person name="Chen A."/>
            <person name="Palaniappan K."/>
            <person name="Land M."/>
            <person name="Hauser L."/>
            <person name="Brambilla E.M."/>
            <person name="Rohde M."/>
            <person name="Goker M."/>
            <person name="Woyke T."/>
            <person name="Bristow J."/>
            <person name="Eisen J.A."/>
            <person name="Markowitz V."/>
            <person name="Hugenholtz P."/>
            <person name="Kyrpides N.C."/>
            <person name="Klenk H.P."/>
            <person name="Detter J.C."/>
        </authorList>
    </citation>
    <scope>NUCLEOTIDE SEQUENCE [LARGE SCALE GENOMIC DNA]</scope>
    <source>
        <strain evidence="4">ATCC 33096 / DSM 2489 / 6091</strain>
    </source>
</reference>
<dbReference type="GO" id="GO:0005737">
    <property type="term" value="C:cytoplasm"/>
    <property type="evidence" value="ECO:0007669"/>
    <property type="project" value="TreeGrafter"/>
</dbReference>
<dbReference type="Pfam" id="PF03099">
    <property type="entry name" value="BPL_LplA_LipB"/>
    <property type="match status" value="1"/>
</dbReference>
<sequence>MGNKNLSTKYVILKILREANAPVSGEEAAKLADISRVSVWKAIQSLQASGYGISSTRAGYFLEKDLKDSLFPWEFGAEEELFFHFPETESTMTEARKIAQENSFSKKMEIITADKQTKGQGHSSHKWTTTKGSLACTLITRSGIAVSYSHRATMAAQIAIVKTLTEMTGRKFYARWPNDIWSENGKVGGILDEISATGGKCNWLNIGIGINLTSCPKIPNTDCAVKSDAKFSRKEFLSAFLKEFKSAEEKLQQEDSSLVCEWNNLCFDNGKKIRLESEKNIYTFKGINAFGFALLESKNQNRILIPGQDSFIK</sequence>
<dbReference type="OrthoDB" id="9807064at2"/>
<keyword evidence="1 3" id="KW-0436">Ligase</keyword>
<dbReference type="SUPFAM" id="SSF46785">
    <property type="entry name" value="Winged helix' DNA-binding domain"/>
    <property type="match status" value="1"/>
</dbReference>
<dbReference type="Proteomes" id="UP000006852">
    <property type="component" value="Chromosome"/>
</dbReference>
<dbReference type="PANTHER" id="PTHR12835">
    <property type="entry name" value="BIOTIN PROTEIN LIGASE"/>
    <property type="match status" value="1"/>
</dbReference>
<dbReference type="SUPFAM" id="SSF55681">
    <property type="entry name" value="Class II aaRS and biotin synthetases"/>
    <property type="match status" value="1"/>
</dbReference>
<keyword evidence="4" id="KW-1185">Reference proteome</keyword>
<organism evidence="3 4">
    <name type="scientific">Treponema succinifaciens (strain ATCC 33096 / DSM 2489 / 6091)</name>
    <dbReference type="NCBI Taxonomy" id="869209"/>
    <lineage>
        <taxon>Bacteria</taxon>
        <taxon>Pseudomonadati</taxon>
        <taxon>Spirochaetota</taxon>
        <taxon>Spirochaetia</taxon>
        <taxon>Spirochaetales</taxon>
        <taxon>Treponemataceae</taxon>
        <taxon>Treponema</taxon>
    </lineage>
</organism>
<accession>F2NU91</accession>
<dbReference type="AlphaFoldDB" id="F2NU91"/>
<dbReference type="InterPro" id="IPR045864">
    <property type="entry name" value="aa-tRNA-synth_II/BPL/LPL"/>
</dbReference>
<name>F2NU91_TRES6</name>
<evidence type="ECO:0000256" key="1">
    <source>
        <dbReference type="ARBA" id="ARBA00022598"/>
    </source>
</evidence>
<dbReference type="InterPro" id="IPR036390">
    <property type="entry name" value="WH_DNA-bd_sf"/>
</dbReference>
<evidence type="ECO:0000313" key="3">
    <source>
        <dbReference type="EMBL" id="AEB13055.1"/>
    </source>
</evidence>
<dbReference type="GO" id="GO:0004077">
    <property type="term" value="F:biotin--[biotin carboxyl-carrier protein] ligase activity"/>
    <property type="evidence" value="ECO:0007669"/>
    <property type="project" value="InterPro"/>
</dbReference>